<dbReference type="Gene3D" id="3.40.50.1820">
    <property type="entry name" value="alpha/beta hydrolase"/>
    <property type="match status" value="1"/>
</dbReference>
<feature type="domain" description="AB hydrolase-1" evidence="1">
    <location>
        <begin position="32"/>
        <end position="268"/>
    </location>
</feature>
<dbReference type="GO" id="GO:0047372">
    <property type="term" value="F:monoacylglycerol lipase activity"/>
    <property type="evidence" value="ECO:0007669"/>
    <property type="project" value="TreeGrafter"/>
</dbReference>
<keyword evidence="2" id="KW-0378">Hydrolase</keyword>
<dbReference type="RefSeq" id="WP_137301560.1">
    <property type="nucleotide sequence ID" value="NZ_BMVD01000008.1"/>
</dbReference>
<dbReference type="Proteomes" id="UP000308632">
    <property type="component" value="Unassembled WGS sequence"/>
</dbReference>
<dbReference type="PANTHER" id="PTHR43798:SF5">
    <property type="entry name" value="MONOACYLGLYCEROL LIPASE ABHD6"/>
    <property type="match status" value="1"/>
</dbReference>
<organism evidence="2 3">
    <name type="scientific">Streptomyces galbus</name>
    <dbReference type="NCBI Taxonomy" id="33898"/>
    <lineage>
        <taxon>Bacteria</taxon>
        <taxon>Bacillati</taxon>
        <taxon>Actinomycetota</taxon>
        <taxon>Actinomycetes</taxon>
        <taxon>Kitasatosporales</taxon>
        <taxon>Streptomycetaceae</taxon>
        <taxon>Streptomyces</taxon>
    </lineage>
</organism>
<comment type="caution">
    <text evidence="2">The sequence shown here is derived from an EMBL/GenBank/DDBJ whole genome shotgun (WGS) entry which is preliminary data.</text>
</comment>
<gene>
    <name evidence="2" type="ORF">E4U92_18585</name>
</gene>
<dbReference type="GO" id="GO:0046464">
    <property type="term" value="P:acylglycerol catabolic process"/>
    <property type="evidence" value="ECO:0007669"/>
    <property type="project" value="TreeGrafter"/>
</dbReference>
<evidence type="ECO:0000313" key="2">
    <source>
        <dbReference type="EMBL" id="TKT08023.1"/>
    </source>
</evidence>
<evidence type="ECO:0000313" key="3">
    <source>
        <dbReference type="Proteomes" id="UP000308632"/>
    </source>
</evidence>
<dbReference type="InterPro" id="IPR000073">
    <property type="entry name" value="AB_hydrolase_1"/>
</dbReference>
<accession>A0A4V6AYB4</accession>
<name>A0A4V6AYB4_STRGB</name>
<dbReference type="EMBL" id="SZPR01000015">
    <property type="protein sequence ID" value="TKT08023.1"/>
    <property type="molecule type" value="Genomic_DNA"/>
</dbReference>
<dbReference type="InterPro" id="IPR050266">
    <property type="entry name" value="AB_hydrolase_sf"/>
</dbReference>
<protein>
    <submittedName>
        <fullName evidence="2">Alpha/beta hydrolase</fullName>
    </submittedName>
</protein>
<sequence length="280" mass="30461">MSNYLFDSVETHYTDTPHGKLAYRDFGSRTGKPIVLLHRFRGTLDHWDPAFLEVLAAERRVIAFDSAGVGYSEGRTADTIRGMAEIVVSFLDALELGQVDVLGWSMGGFIGLDLALEHADRVSALVVAGSGPGGVPDNPGPDPRVPEHALRETNVDEDFLFLFHPETEEARAAGLASLRRIDRRLAASGQDASPEARAAQMSAILQWNNGTNSAWGRLSELSVPALFANGAHDVMEHAYQTYAMARAVPNSKTILYGDAGHGFLFQHPEDFGAQVLHFFA</sequence>
<proteinExistence type="predicted"/>
<dbReference type="SUPFAM" id="SSF53474">
    <property type="entry name" value="alpha/beta-Hydrolases"/>
    <property type="match status" value="1"/>
</dbReference>
<dbReference type="Pfam" id="PF00561">
    <property type="entry name" value="Abhydrolase_1"/>
    <property type="match status" value="1"/>
</dbReference>
<reference evidence="2 3" key="1">
    <citation type="submission" date="2019-04" db="EMBL/GenBank/DDBJ databases">
        <title>Streptomyces lasaliensis sp.nov., an Actinomycete isolated from soil which produces the polyether antibiotic lasalocid.</title>
        <authorList>
            <person name="Erwin G."/>
            <person name="Haber C."/>
        </authorList>
    </citation>
    <scope>NUCLEOTIDE SEQUENCE [LARGE SCALE GENOMIC DNA]</scope>
    <source>
        <strain evidence="2 3">DSM 40089</strain>
    </source>
</reference>
<evidence type="ECO:0000259" key="1">
    <source>
        <dbReference type="Pfam" id="PF00561"/>
    </source>
</evidence>
<dbReference type="AlphaFoldDB" id="A0A4V6AYB4"/>
<dbReference type="PRINTS" id="PR00111">
    <property type="entry name" value="ABHYDROLASE"/>
</dbReference>
<dbReference type="InterPro" id="IPR029058">
    <property type="entry name" value="AB_hydrolase_fold"/>
</dbReference>
<dbReference type="PANTHER" id="PTHR43798">
    <property type="entry name" value="MONOACYLGLYCEROL LIPASE"/>
    <property type="match status" value="1"/>
</dbReference>
<dbReference type="GO" id="GO:0016020">
    <property type="term" value="C:membrane"/>
    <property type="evidence" value="ECO:0007669"/>
    <property type="project" value="TreeGrafter"/>
</dbReference>